<dbReference type="RefSeq" id="WP_164734908.1">
    <property type="nucleotide sequence ID" value="NZ_BMKB01000010.1"/>
</dbReference>
<evidence type="ECO:0000256" key="1">
    <source>
        <dbReference type="SAM" id="Coils"/>
    </source>
</evidence>
<organism evidence="2 3">
    <name type="scientific">Pelagibacterium lentulum</name>
    <dbReference type="NCBI Taxonomy" id="2029865"/>
    <lineage>
        <taxon>Bacteria</taxon>
        <taxon>Pseudomonadati</taxon>
        <taxon>Pseudomonadota</taxon>
        <taxon>Alphaproteobacteria</taxon>
        <taxon>Hyphomicrobiales</taxon>
        <taxon>Devosiaceae</taxon>
        <taxon>Pelagibacterium</taxon>
    </lineage>
</organism>
<dbReference type="Proteomes" id="UP000596977">
    <property type="component" value="Unassembled WGS sequence"/>
</dbReference>
<evidence type="ECO:0000313" key="3">
    <source>
        <dbReference type="Proteomes" id="UP000596977"/>
    </source>
</evidence>
<dbReference type="EMBL" id="BMKB01000010">
    <property type="protein sequence ID" value="GGA63673.1"/>
    <property type="molecule type" value="Genomic_DNA"/>
</dbReference>
<evidence type="ECO:0000313" key="2">
    <source>
        <dbReference type="EMBL" id="GGA63673.1"/>
    </source>
</evidence>
<dbReference type="AlphaFoldDB" id="A0A916RPB3"/>
<keyword evidence="3" id="KW-1185">Reference proteome</keyword>
<sequence length="76" mass="8595">MSRRPRQKQPVTAADVERALDKLAWVMSRSRNPGLGAPLWKRLESELERLREEEAIVAAAQARLKRSKDRTAALSA</sequence>
<name>A0A916RPB3_9HYPH</name>
<comment type="caution">
    <text evidence="2">The sequence shown here is derived from an EMBL/GenBank/DDBJ whole genome shotgun (WGS) entry which is preliminary data.</text>
</comment>
<accession>A0A916RPB3</accession>
<proteinExistence type="predicted"/>
<feature type="coiled-coil region" evidence="1">
    <location>
        <begin position="43"/>
        <end position="70"/>
    </location>
</feature>
<protein>
    <submittedName>
        <fullName evidence="2">Uncharacterized protein</fullName>
    </submittedName>
</protein>
<reference evidence="2 3" key="1">
    <citation type="journal article" date="2014" name="Int. J. Syst. Evol. Microbiol.">
        <title>Complete genome sequence of Corynebacterium casei LMG S-19264T (=DSM 44701T), isolated from a smear-ripened cheese.</title>
        <authorList>
            <consortium name="US DOE Joint Genome Institute (JGI-PGF)"/>
            <person name="Walter F."/>
            <person name="Albersmeier A."/>
            <person name="Kalinowski J."/>
            <person name="Ruckert C."/>
        </authorList>
    </citation>
    <scope>NUCLEOTIDE SEQUENCE [LARGE SCALE GENOMIC DNA]</scope>
    <source>
        <strain evidence="2 3">CGMCC 1.15896</strain>
    </source>
</reference>
<keyword evidence="1" id="KW-0175">Coiled coil</keyword>
<gene>
    <name evidence="2" type="ORF">GCM10011499_37540</name>
</gene>